<name>A0A4U1FKR6_MONMO</name>
<keyword evidence="1" id="KW-0472">Membrane</keyword>
<keyword evidence="1" id="KW-0812">Transmembrane</keyword>
<organism evidence="2 3">
    <name type="scientific">Monodon monoceros</name>
    <name type="common">Narwhal</name>
    <name type="synonym">Ceratodon monodon</name>
    <dbReference type="NCBI Taxonomy" id="40151"/>
    <lineage>
        <taxon>Eukaryota</taxon>
        <taxon>Metazoa</taxon>
        <taxon>Chordata</taxon>
        <taxon>Craniata</taxon>
        <taxon>Vertebrata</taxon>
        <taxon>Euteleostomi</taxon>
        <taxon>Mammalia</taxon>
        <taxon>Eutheria</taxon>
        <taxon>Laurasiatheria</taxon>
        <taxon>Artiodactyla</taxon>
        <taxon>Whippomorpha</taxon>
        <taxon>Cetacea</taxon>
        <taxon>Odontoceti</taxon>
        <taxon>Monodontidae</taxon>
        <taxon>Monodon</taxon>
    </lineage>
</organism>
<evidence type="ECO:0000313" key="3">
    <source>
        <dbReference type="Proteomes" id="UP000308365"/>
    </source>
</evidence>
<comment type="caution">
    <text evidence="2">The sequence shown here is derived from an EMBL/GenBank/DDBJ whole genome shotgun (WGS) entry which is preliminary data.</text>
</comment>
<dbReference type="EMBL" id="RWIC01000079">
    <property type="protein sequence ID" value="TKC50555.1"/>
    <property type="molecule type" value="Genomic_DNA"/>
</dbReference>
<evidence type="ECO:0000256" key="1">
    <source>
        <dbReference type="SAM" id="Phobius"/>
    </source>
</evidence>
<evidence type="ECO:0000313" key="2">
    <source>
        <dbReference type="EMBL" id="TKC50555.1"/>
    </source>
</evidence>
<proteinExistence type="predicted"/>
<keyword evidence="1" id="KW-1133">Transmembrane helix</keyword>
<protein>
    <submittedName>
        <fullName evidence="2">Uncharacterized protein</fullName>
    </submittedName>
</protein>
<reference evidence="3" key="1">
    <citation type="journal article" date="2019" name="IScience">
        <title>Narwhal Genome Reveals Long-Term Low Genetic Diversity despite Current Large Abundance Size.</title>
        <authorList>
            <person name="Westbury M.V."/>
            <person name="Petersen B."/>
            <person name="Garde E."/>
            <person name="Heide-Jorgensen M.P."/>
            <person name="Lorenzen E.D."/>
        </authorList>
    </citation>
    <scope>NUCLEOTIDE SEQUENCE [LARGE SCALE GENOMIC DNA]</scope>
</reference>
<feature type="transmembrane region" description="Helical" evidence="1">
    <location>
        <begin position="48"/>
        <end position="72"/>
    </location>
</feature>
<sequence length="81" mass="8728">GILLAVDTELYFDPGGGEPIRTLARTHCVSHFRIFSLKRSIASSCHTAGAALLSAFWSIVGSGGFLVFLIIYNLTCVSQRP</sequence>
<dbReference type="Proteomes" id="UP000308365">
    <property type="component" value="Unassembled WGS sequence"/>
</dbReference>
<feature type="non-terminal residue" evidence="2">
    <location>
        <position position="1"/>
    </location>
</feature>
<gene>
    <name evidence="2" type="ORF">EI555_019189</name>
</gene>
<dbReference type="AlphaFoldDB" id="A0A4U1FKR6"/>
<accession>A0A4U1FKR6</accession>